<keyword evidence="2" id="KW-0238">DNA-binding</keyword>
<dbReference type="Pfam" id="PF00172">
    <property type="entry name" value="Zn_clus"/>
    <property type="match status" value="1"/>
</dbReference>
<dbReference type="CDD" id="cd00067">
    <property type="entry name" value="GAL4"/>
    <property type="match status" value="1"/>
</dbReference>
<keyword evidence="3" id="KW-0804">Transcription</keyword>
<organism evidence="7 8">
    <name type="scientific">Fusarium albosuccineum</name>
    <dbReference type="NCBI Taxonomy" id="1237068"/>
    <lineage>
        <taxon>Eukaryota</taxon>
        <taxon>Fungi</taxon>
        <taxon>Dikarya</taxon>
        <taxon>Ascomycota</taxon>
        <taxon>Pezizomycotina</taxon>
        <taxon>Sordariomycetes</taxon>
        <taxon>Hypocreomycetidae</taxon>
        <taxon>Hypocreales</taxon>
        <taxon>Nectriaceae</taxon>
        <taxon>Fusarium</taxon>
        <taxon>Fusarium decemcellulare species complex</taxon>
    </lineage>
</organism>
<dbReference type="Proteomes" id="UP000554235">
    <property type="component" value="Unassembled WGS sequence"/>
</dbReference>
<reference evidence="7 8" key="1">
    <citation type="submission" date="2020-01" db="EMBL/GenBank/DDBJ databases">
        <title>Identification and distribution of gene clusters putatively required for synthesis of sphingolipid metabolism inhibitors in phylogenetically diverse species of the filamentous fungus Fusarium.</title>
        <authorList>
            <person name="Kim H.-S."/>
            <person name="Busman M."/>
            <person name="Brown D.W."/>
            <person name="Divon H."/>
            <person name="Uhlig S."/>
            <person name="Proctor R.H."/>
        </authorList>
    </citation>
    <scope>NUCLEOTIDE SEQUENCE [LARGE SCALE GENOMIC DNA]</scope>
    <source>
        <strain evidence="7 8">NRRL 20459</strain>
    </source>
</reference>
<accession>A0A8H4L645</accession>
<feature type="domain" description="Zn(2)-C6 fungal-type" evidence="6">
    <location>
        <begin position="2"/>
        <end position="32"/>
    </location>
</feature>
<keyword evidence="4" id="KW-0539">Nucleus</keyword>
<feature type="region of interest" description="Disordered" evidence="5">
    <location>
        <begin position="56"/>
        <end position="151"/>
    </location>
</feature>
<evidence type="ECO:0000256" key="1">
    <source>
        <dbReference type="ARBA" id="ARBA00023015"/>
    </source>
</evidence>
<dbReference type="GO" id="GO:0003677">
    <property type="term" value="F:DNA binding"/>
    <property type="evidence" value="ECO:0007669"/>
    <property type="project" value="UniProtKB-KW"/>
</dbReference>
<dbReference type="InterPro" id="IPR036864">
    <property type="entry name" value="Zn2-C6_fun-type_DNA-bd_sf"/>
</dbReference>
<dbReference type="PANTHER" id="PTHR31069:SF32">
    <property type="entry name" value="ARGININE METABOLISM REGULATION PROTEIN II"/>
    <property type="match status" value="1"/>
</dbReference>
<evidence type="ECO:0000256" key="4">
    <source>
        <dbReference type="ARBA" id="ARBA00023242"/>
    </source>
</evidence>
<evidence type="ECO:0000256" key="5">
    <source>
        <dbReference type="SAM" id="MobiDB-lite"/>
    </source>
</evidence>
<comment type="caution">
    <text evidence="7">The sequence shown here is derived from an EMBL/GenBank/DDBJ whole genome shotgun (WGS) entry which is preliminary data.</text>
</comment>
<dbReference type="AlphaFoldDB" id="A0A8H4L645"/>
<dbReference type="Gene3D" id="4.10.240.10">
    <property type="entry name" value="Zn(2)-C6 fungal-type DNA-binding domain"/>
    <property type="match status" value="1"/>
</dbReference>
<keyword evidence="1" id="KW-0805">Transcription regulation</keyword>
<evidence type="ECO:0000256" key="2">
    <source>
        <dbReference type="ARBA" id="ARBA00023125"/>
    </source>
</evidence>
<dbReference type="SUPFAM" id="SSF57701">
    <property type="entry name" value="Zn2/Cys6 DNA-binding domain"/>
    <property type="match status" value="1"/>
</dbReference>
<gene>
    <name evidence="7" type="ORF">FALBO_11332</name>
</gene>
<dbReference type="PROSITE" id="PS00463">
    <property type="entry name" value="ZN2_CY6_FUNGAL_1"/>
    <property type="match status" value="1"/>
</dbReference>
<dbReference type="PANTHER" id="PTHR31069">
    <property type="entry name" value="OLEATE-ACTIVATED TRANSCRIPTION FACTOR 1-RELATED"/>
    <property type="match status" value="1"/>
</dbReference>
<name>A0A8H4L645_9HYPO</name>
<evidence type="ECO:0000313" key="7">
    <source>
        <dbReference type="EMBL" id="KAF4461863.1"/>
    </source>
</evidence>
<feature type="non-terminal residue" evidence="7">
    <location>
        <position position="151"/>
    </location>
</feature>
<dbReference type="SMART" id="SM00066">
    <property type="entry name" value="GAL4"/>
    <property type="match status" value="1"/>
</dbReference>
<evidence type="ECO:0000313" key="8">
    <source>
        <dbReference type="Proteomes" id="UP000554235"/>
    </source>
</evidence>
<dbReference type="PROSITE" id="PS50048">
    <property type="entry name" value="ZN2_CY6_FUNGAL_2"/>
    <property type="match status" value="1"/>
</dbReference>
<protein>
    <submittedName>
        <fullName evidence="7">C6 zinc finger domain-containing</fullName>
    </submittedName>
</protein>
<dbReference type="EMBL" id="JAADYS010001638">
    <property type="protein sequence ID" value="KAF4461863.1"/>
    <property type="molecule type" value="Genomic_DNA"/>
</dbReference>
<dbReference type="InterPro" id="IPR050675">
    <property type="entry name" value="OAF3"/>
</dbReference>
<dbReference type="GO" id="GO:0000981">
    <property type="term" value="F:DNA-binding transcription factor activity, RNA polymerase II-specific"/>
    <property type="evidence" value="ECO:0007669"/>
    <property type="project" value="InterPro"/>
</dbReference>
<evidence type="ECO:0000259" key="6">
    <source>
        <dbReference type="PROSITE" id="PS50048"/>
    </source>
</evidence>
<evidence type="ECO:0000256" key="3">
    <source>
        <dbReference type="ARBA" id="ARBA00023163"/>
    </source>
</evidence>
<proteinExistence type="predicted"/>
<keyword evidence="8" id="KW-1185">Reference proteome</keyword>
<dbReference type="InterPro" id="IPR001138">
    <property type="entry name" value="Zn2Cys6_DnaBD"/>
</dbReference>
<dbReference type="OrthoDB" id="39175at2759"/>
<sequence length="151" mass="16593">MACLTCRARKIKCDRTMPTCLNCRLRSSHCTYAGERWKRRWTNPGPGQGWPVLRRSSNSAAQHSHGWSVETFQGLPTVSEHRDGARSQQLEQDHYIGASDADDFTNSTSSIGLDPKEAAGTNMGQSSCPVDQELTRRRGADAGEQGAESNP</sequence>
<dbReference type="GO" id="GO:0008270">
    <property type="term" value="F:zinc ion binding"/>
    <property type="evidence" value="ECO:0007669"/>
    <property type="project" value="InterPro"/>
</dbReference>